<evidence type="ECO:0008006" key="5">
    <source>
        <dbReference type="Google" id="ProtNLM"/>
    </source>
</evidence>
<keyword evidence="2" id="KW-1133">Transmembrane helix</keyword>
<reference evidence="3" key="1">
    <citation type="submission" date="2023-08" db="EMBL/GenBank/DDBJ databases">
        <title>Black Yeasts Isolated from many extreme environments.</title>
        <authorList>
            <person name="Coleine C."/>
            <person name="Stajich J.E."/>
            <person name="Selbmann L."/>
        </authorList>
    </citation>
    <scope>NUCLEOTIDE SEQUENCE</scope>
    <source>
        <strain evidence="3">CCFEE 5810</strain>
    </source>
</reference>
<organism evidence="3 4">
    <name type="scientific">Elasticomyces elasticus</name>
    <dbReference type="NCBI Taxonomy" id="574655"/>
    <lineage>
        <taxon>Eukaryota</taxon>
        <taxon>Fungi</taxon>
        <taxon>Dikarya</taxon>
        <taxon>Ascomycota</taxon>
        <taxon>Pezizomycotina</taxon>
        <taxon>Dothideomycetes</taxon>
        <taxon>Dothideomycetidae</taxon>
        <taxon>Mycosphaerellales</taxon>
        <taxon>Teratosphaeriaceae</taxon>
        <taxon>Elasticomyces</taxon>
    </lineage>
</organism>
<accession>A0AAN7W2I3</accession>
<keyword evidence="2" id="KW-0472">Membrane</keyword>
<feature type="region of interest" description="Disordered" evidence="1">
    <location>
        <begin position="509"/>
        <end position="588"/>
    </location>
</feature>
<proteinExistence type="predicted"/>
<evidence type="ECO:0000256" key="2">
    <source>
        <dbReference type="SAM" id="Phobius"/>
    </source>
</evidence>
<feature type="transmembrane region" description="Helical" evidence="2">
    <location>
        <begin position="12"/>
        <end position="38"/>
    </location>
</feature>
<evidence type="ECO:0000313" key="3">
    <source>
        <dbReference type="EMBL" id="KAK5696669.1"/>
    </source>
</evidence>
<comment type="caution">
    <text evidence="3">The sequence shown here is derived from an EMBL/GenBank/DDBJ whole genome shotgun (WGS) entry which is preliminary data.</text>
</comment>
<evidence type="ECO:0000313" key="4">
    <source>
        <dbReference type="Proteomes" id="UP001310594"/>
    </source>
</evidence>
<feature type="compositionally biased region" description="Polar residues" evidence="1">
    <location>
        <begin position="509"/>
        <end position="519"/>
    </location>
</feature>
<feature type="compositionally biased region" description="Polar residues" evidence="1">
    <location>
        <begin position="553"/>
        <end position="566"/>
    </location>
</feature>
<protein>
    <recommendedName>
        <fullName evidence="5">Transmembrane protein</fullName>
    </recommendedName>
</protein>
<gene>
    <name evidence="3" type="ORF">LTR97_007973</name>
</gene>
<keyword evidence="2" id="KW-0812">Transmembrane</keyword>
<evidence type="ECO:0000256" key="1">
    <source>
        <dbReference type="SAM" id="MobiDB-lite"/>
    </source>
</evidence>
<dbReference type="Proteomes" id="UP001310594">
    <property type="component" value="Unassembled WGS sequence"/>
</dbReference>
<sequence length="588" mass="65625">MATAAVRNRKVWLLVAFYMFTITICGFFNSVLSVIFVVEPIISDEGQQSPAYIPIGIDIPWEWEGEVVDPCSTSIAEPGCSYDLGMTALSSELITYTPFEVGGVTFMPPNGTMGLPYWAMQHFSDQVRSSQFEEEWRQYCLPVLDPNIISCTEEAFDQARGRTNSSLVQYETLHVDGAPDAEMYKIAIPNNATDDNLKYRISDQGLGTMLVRMHPEVIYNNLTIITAVDSLDPTGDGLNKDGYASLLYFLMYGVMPDDSVKPKDGPFYFVAKCEFESIKYKDNFRSSWRKVDFTLKNGVLHANVTEERCPNPRGNWTSGFDDLYFDLEGAADVLSSTDGYCKLLNQNLDASNGTDIFSGMSRLDAIVNKMLHSTSTSWSQSIHQYAMMNQSVYDQPIIMMTYPHKFIIKLKWTATTYIGLVLALLISFSIYTLAARWGYATYRLGRTRETWNLLEPIDLMAYTLAAYQDLLHSLNTVEHRRKAMRGETSSVLKERPVWEGTQSLIGLVDTLQSPTSPMSDDSPISGRGEKMGDPSSPSILTKHAMTVAVGDPQSPTSTDEGPQSPGSDVRAWTDEGAQGATAQQERRE</sequence>
<dbReference type="EMBL" id="JAVRQU010000012">
    <property type="protein sequence ID" value="KAK5696669.1"/>
    <property type="molecule type" value="Genomic_DNA"/>
</dbReference>
<dbReference type="AlphaFoldDB" id="A0AAN7W2I3"/>
<feature type="transmembrane region" description="Helical" evidence="2">
    <location>
        <begin position="417"/>
        <end position="439"/>
    </location>
</feature>
<name>A0AAN7W2I3_9PEZI</name>